<sequence>MHAASNRRRVVLSANQNAASPTGVIMVTEKVSEKDNPKERNESCPAHVLFMSVSGGDAVGELVPGQCPQEASVFDLSPPQLSFARLLAN</sequence>
<evidence type="ECO:0000313" key="1">
    <source>
        <dbReference type="EMBL" id="KAK7492674.1"/>
    </source>
</evidence>
<evidence type="ECO:0000313" key="2">
    <source>
        <dbReference type="Proteomes" id="UP001519460"/>
    </source>
</evidence>
<dbReference type="EMBL" id="JACVVK020000101">
    <property type="protein sequence ID" value="KAK7492674.1"/>
    <property type="molecule type" value="Genomic_DNA"/>
</dbReference>
<dbReference type="Proteomes" id="UP001519460">
    <property type="component" value="Unassembled WGS sequence"/>
</dbReference>
<proteinExistence type="predicted"/>
<keyword evidence="2" id="KW-1185">Reference proteome</keyword>
<name>A0ABD0KZL1_9CAEN</name>
<organism evidence="1 2">
    <name type="scientific">Batillaria attramentaria</name>
    <dbReference type="NCBI Taxonomy" id="370345"/>
    <lineage>
        <taxon>Eukaryota</taxon>
        <taxon>Metazoa</taxon>
        <taxon>Spiralia</taxon>
        <taxon>Lophotrochozoa</taxon>
        <taxon>Mollusca</taxon>
        <taxon>Gastropoda</taxon>
        <taxon>Caenogastropoda</taxon>
        <taxon>Sorbeoconcha</taxon>
        <taxon>Cerithioidea</taxon>
        <taxon>Batillariidae</taxon>
        <taxon>Batillaria</taxon>
    </lineage>
</organism>
<gene>
    <name evidence="1" type="ORF">BaRGS_00016153</name>
</gene>
<reference evidence="1 2" key="1">
    <citation type="journal article" date="2023" name="Sci. Data">
        <title>Genome assembly of the Korean intertidal mud-creeper Batillaria attramentaria.</title>
        <authorList>
            <person name="Patra A.K."/>
            <person name="Ho P.T."/>
            <person name="Jun S."/>
            <person name="Lee S.J."/>
            <person name="Kim Y."/>
            <person name="Won Y.J."/>
        </authorList>
    </citation>
    <scope>NUCLEOTIDE SEQUENCE [LARGE SCALE GENOMIC DNA]</scope>
    <source>
        <strain evidence="1">Wonlab-2016</strain>
    </source>
</reference>
<dbReference type="AlphaFoldDB" id="A0ABD0KZL1"/>
<protein>
    <submittedName>
        <fullName evidence="1">Uncharacterized protein</fullName>
    </submittedName>
</protein>
<comment type="caution">
    <text evidence="1">The sequence shown here is derived from an EMBL/GenBank/DDBJ whole genome shotgun (WGS) entry which is preliminary data.</text>
</comment>
<accession>A0ABD0KZL1</accession>